<feature type="region of interest" description="Disordered" evidence="1">
    <location>
        <begin position="1165"/>
        <end position="1317"/>
    </location>
</feature>
<feature type="compositionally biased region" description="Basic and acidic residues" evidence="1">
    <location>
        <begin position="1258"/>
        <end position="1308"/>
    </location>
</feature>
<evidence type="ECO:0000256" key="1">
    <source>
        <dbReference type="SAM" id="MobiDB-lite"/>
    </source>
</evidence>
<accession>A0A974NTA8</accession>
<dbReference type="Proteomes" id="UP000595894">
    <property type="component" value="Chromosome"/>
</dbReference>
<feature type="region of interest" description="Disordered" evidence="1">
    <location>
        <begin position="824"/>
        <end position="846"/>
    </location>
</feature>
<evidence type="ECO:0000313" key="5">
    <source>
        <dbReference type="Proteomes" id="UP000595894"/>
    </source>
</evidence>
<proteinExistence type="predicted"/>
<reference evidence="5" key="1">
    <citation type="submission" date="2020-09" db="EMBL/GenBank/DDBJ databases">
        <title>Sphingomonas sp., a new species isolated from pork steak.</title>
        <authorList>
            <person name="Heidler von Heilborn D."/>
        </authorList>
    </citation>
    <scope>NUCLEOTIDE SEQUENCE [LARGE SCALE GENOMIC DNA]</scope>
</reference>
<dbReference type="InterPro" id="IPR009628">
    <property type="entry name" value="Phage_tape_measure_N"/>
</dbReference>
<keyword evidence="2" id="KW-0812">Transmembrane</keyword>
<feature type="domain" description="Bacteriophage tail tape measure N-terminal" evidence="3">
    <location>
        <begin position="151"/>
        <end position="246"/>
    </location>
</feature>
<gene>
    <name evidence="4" type="ORF">H5J25_13880</name>
</gene>
<keyword evidence="5" id="KW-1185">Reference proteome</keyword>
<keyword evidence="2" id="KW-0472">Membrane</keyword>
<organism evidence="4 5">
    <name type="scientific">Sphingomonas aliaeris</name>
    <dbReference type="NCBI Taxonomy" id="2759526"/>
    <lineage>
        <taxon>Bacteria</taxon>
        <taxon>Pseudomonadati</taxon>
        <taxon>Pseudomonadota</taxon>
        <taxon>Alphaproteobacteria</taxon>
        <taxon>Sphingomonadales</taxon>
        <taxon>Sphingomonadaceae</taxon>
        <taxon>Sphingomonas</taxon>
    </lineage>
</organism>
<feature type="compositionally biased region" description="Basic residues" evidence="1">
    <location>
        <begin position="1080"/>
        <end position="1098"/>
    </location>
</feature>
<keyword evidence="2" id="KW-1133">Transmembrane helix</keyword>
<dbReference type="EMBL" id="CP061035">
    <property type="protein sequence ID" value="QQV76532.1"/>
    <property type="molecule type" value="Genomic_DNA"/>
</dbReference>
<sequence length="1317" mass="138867">MEATHMDDGSPTLEVGFAINFGDAFGQLRTLDDIVGETAATVYREAQQMEKALGGGFGLSGSTAEIRSFGNALTREMQAIKRETDQAEKSGEAMVRQMQRQVDVFGKSASEIRNMRAELRAVAAEDKGLTELAARIRTLNGEMNRLEVGTGKVGTANRLARHDMLNLGYQINDVIVSLMGGQKPMTVFAQQGAQIGQIAASSGVGLRGMAASLVALAAPFLPIIALVGAAVGGFLLFDRAVSKGVDTKAMIAGLGLTRDEIKKLENTTVTSGDVIKATFQVIAQRVGFDMGNVKQYFSDALDFMTKLGRLTLAGIYAEFVGTFRAVSAVVQAGFSGKGIDGMLAAAGDAYTGAFNEANGALKRFGTDVEKQIGSNKLKDLRKQANEIKLDRPEKTDKHAEQLLREAEAVEAQIRNLYELADAYGVSGAAALIAEARVKAESAAIKGRADIEEMVERQIRLSIAERVKSAAAGAAAMRDEAAIQQQVNDSVRAGITPAAQAGELLRDRIADLSLLAAVEAAQQVSGQKGINATAAATRALDEQRAARVALTDAQKQASLLAARDGANESLALAKEELRLIGATDEARARALATMKATQEAARIGWGGKDAADYVKTMGDVAAQAVINAQAQDAYNASLTQTADEWDIIANKVASAARGMADAFGASGRAIGEVAAIFADYQAQRTRAEAVHNAEVTKAGNNQIKLAIENRRYALQSSGAQVAAYGDMVGAAKGFFKEGSKGYQALAAAEKVYRVAQFAMSLQAMIQNAAETLGFVANSTARSAAAGAEGIATQSKLPFPANIAAMAATAAALVAAGIAVVGGGGGAGGASGRPVSNTGTGSVLGDPEAKSESIKNAIDALREVDLLQNSYSRQMAASLRSIDNQIGGVASLVARSGDINANAGVTEGFKMNGFGSLLSKIPLIGGILGGLFGSKTTVTGSGLYGGAQSVGSILDGGFDASYYSDIQKKKKFFGITTGTSYSTQYSGADPNLENQFSLILRSFNDAIAAAAVPLGRIDARYPEPLAQLRGRYRPHRSAGSLGHRDPRKAVGGVRQGGGRHGKRRLPGPSAIPEGWRGPVRNARPRCIHCRGRHHGARPNGRRGTPTQHRRQAGPCRPVRQHQRLHQRGRLVFRGVLHFGRAGRGEDGAVHEGVRQPRRVDAFVAGRVPGARRGPEPQHGGGSGDLCHAAPARPCVRRSASVDGGRQERGRHRERAQRSPAPATPAARRHRGYSCARSGEGRSQQPRSATADLGHAGRAGSGEDRSGARGRVEVGRRYDHDRDQAHSGAERHGDWRRLCPDAEPVQRCEHRGPRRRSGCR</sequence>
<feature type="region of interest" description="Disordered" evidence="1">
    <location>
        <begin position="1033"/>
        <end position="1118"/>
    </location>
</feature>
<dbReference type="KEGG" id="sari:H5J25_13880"/>
<feature type="transmembrane region" description="Helical" evidence="2">
    <location>
        <begin position="213"/>
        <end position="237"/>
    </location>
</feature>
<evidence type="ECO:0000313" key="4">
    <source>
        <dbReference type="EMBL" id="QQV76532.1"/>
    </source>
</evidence>
<evidence type="ECO:0000256" key="2">
    <source>
        <dbReference type="SAM" id="Phobius"/>
    </source>
</evidence>
<name>A0A974NTA8_9SPHN</name>
<evidence type="ECO:0000259" key="3">
    <source>
        <dbReference type="Pfam" id="PF06791"/>
    </source>
</evidence>
<protein>
    <submittedName>
        <fullName evidence="4">Phage tail length tape measure family protein</fullName>
    </submittedName>
</protein>
<dbReference type="Pfam" id="PF06791">
    <property type="entry name" value="TMP_2"/>
    <property type="match status" value="1"/>
</dbReference>